<evidence type="ECO:0000313" key="3">
    <source>
        <dbReference type="Proteomes" id="UP000054742"/>
    </source>
</evidence>
<keyword evidence="1" id="KW-0732">Signal</keyword>
<gene>
    <name evidence="2" type="ORF">Lbru_0816</name>
</gene>
<dbReference type="OrthoDB" id="5644501at2"/>
<feature type="chain" id="PRO_5006912321" evidence="1">
    <location>
        <begin position="21"/>
        <end position="240"/>
    </location>
</feature>
<sequence>MRLLFGFCLLFFLNFAEVRAASLEILVKQQKVVLPYLLFKGKKQRGGVVIINGEQNNEGSELVDNLGTELAKHGWSIALLNTSLQINSVPWIEQLPEALSALRQKNNPRMIVIHYGSQLEGSVNYFTKLQSKQVNGMIFLSAFDQPENKEIPNLIHKIPFPLLDIIGQFDYEPVLAQAAARHLSIKNDRYLYRQLPGANHDYSYNKKILMANIHGWMKKLRTTNPVKPPIKHDKPQILLH</sequence>
<feature type="signal peptide" evidence="1">
    <location>
        <begin position="1"/>
        <end position="20"/>
    </location>
</feature>
<protein>
    <submittedName>
        <fullName evidence="2">ATPases involved in biogenesis of archaeal flagella</fullName>
    </submittedName>
</protein>
<keyword evidence="2" id="KW-0966">Cell projection</keyword>
<keyword evidence="2" id="KW-0282">Flagellum</keyword>
<keyword evidence="2" id="KW-0969">Cilium</keyword>
<organism evidence="2 3">
    <name type="scientific">Legionella brunensis</name>
    <dbReference type="NCBI Taxonomy" id="29422"/>
    <lineage>
        <taxon>Bacteria</taxon>
        <taxon>Pseudomonadati</taxon>
        <taxon>Pseudomonadota</taxon>
        <taxon>Gammaproteobacteria</taxon>
        <taxon>Legionellales</taxon>
        <taxon>Legionellaceae</taxon>
        <taxon>Legionella</taxon>
    </lineage>
</organism>
<comment type="caution">
    <text evidence="2">The sequence shown here is derived from an EMBL/GenBank/DDBJ whole genome shotgun (WGS) entry which is preliminary data.</text>
</comment>
<dbReference type="EMBL" id="LNXV01000005">
    <property type="protein sequence ID" value="KTC86322.1"/>
    <property type="molecule type" value="Genomic_DNA"/>
</dbReference>
<dbReference type="Proteomes" id="UP000054742">
    <property type="component" value="Unassembled WGS sequence"/>
</dbReference>
<name>A0A0W0SSC7_9GAMM</name>
<dbReference type="STRING" id="29422.Lbru_0816"/>
<dbReference type="SUPFAM" id="SSF53474">
    <property type="entry name" value="alpha/beta-Hydrolases"/>
    <property type="match status" value="1"/>
</dbReference>
<evidence type="ECO:0000256" key="1">
    <source>
        <dbReference type="SAM" id="SignalP"/>
    </source>
</evidence>
<keyword evidence="3" id="KW-1185">Reference proteome</keyword>
<reference evidence="2 3" key="1">
    <citation type="submission" date="2015-11" db="EMBL/GenBank/DDBJ databases">
        <title>Genomic analysis of 38 Legionella species identifies large and diverse effector repertoires.</title>
        <authorList>
            <person name="Burstein D."/>
            <person name="Amaro F."/>
            <person name="Zusman T."/>
            <person name="Lifshitz Z."/>
            <person name="Cohen O."/>
            <person name="Gilbert J.A."/>
            <person name="Pupko T."/>
            <person name="Shuman H.A."/>
            <person name="Segal G."/>
        </authorList>
    </citation>
    <scope>NUCLEOTIDE SEQUENCE [LARGE SCALE GENOMIC DNA]</scope>
    <source>
        <strain evidence="2 3">ATCC 43878</strain>
    </source>
</reference>
<dbReference type="PATRIC" id="fig|29422.6.peg.852"/>
<dbReference type="InterPro" id="IPR029058">
    <property type="entry name" value="AB_hydrolase_fold"/>
</dbReference>
<proteinExistence type="predicted"/>
<dbReference type="AlphaFoldDB" id="A0A0W0SSC7"/>
<accession>A0A0W0SSC7</accession>
<dbReference type="RefSeq" id="WP_058440917.1">
    <property type="nucleotide sequence ID" value="NZ_CAAAHU010000010.1"/>
</dbReference>
<evidence type="ECO:0000313" key="2">
    <source>
        <dbReference type="EMBL" id="KTC86322.1"/>
    </source>
</evidence>